<dbReference type="SUPFAM" id="SSF56436">
    <property type="entry name" value="C-type lectin-like"/>
    <property type="match status" value="1"/>
</dbReference>
<dbReference type="AlphaFoldDB" id="A0AA35QRH3"/>
<dbReference type="EMBL" id="CANTUW010000558">
    <property type="protein sequence ID" value="CAI7935432.1"/>
    <property type="molecule type" value="Genomic_DNA"/>
</dbReference>
<reference evidence="5" key="1">
    <citation type="submission" date="2022-12" db="EMBL/GenBank/DDBJ databases">
        <authorList>
            <person name="Alioto T."/>
            <person name="Alioto T."/>
            <person name="Gomez Garrido J."/>
        </authorList>
    </citation>
    <scope>NUCLEOTIDE SEQUENCE</scope>
</reference>
<dbReference type="InterPro" id="IPR001304">
    <property type="entry name" value="C-type_lectin-like"/>
</dbReference>
<keyword evidence="2" id="KW-0964">Secreted</keyword>
<proteinExistence type="predicted"/>
<name>A0AA35QRH3_9SAUR</name>
<organism evidence="5 6">
    <name type="scientific">Podarcis lilfordi</name>
    <name type="common">Lilford's wall lizard</name>
    <dbReference type="NCBI Taxonomy" id="74358"/>
    <lineage>
        <taxon>Eukaryota</taxon>
        <taxon>Metazoa</taxon>
        <taxon>Chordata</taxon>
        <taxon>Craniata</taxon>
        <taxon>Vertebrata</taxon>
        <taxon>Euteleostomi</taxon>
        <taxon>Lepidosauria</taxon>
        <taxon>Squamata</taxon>
        <taxon>Bifurcata</taxon>
        <taxon>Unidentata</taxon>
        <taxon>Episquamata</taxon>
        <taxon>Laterata</taxon>
        <taxon>Lacertibaenia</taxon>
        <taxon>Lacertidae</taxon>
        <taxon>Podarcis</taxon>
    </lineage>
</organism>
<feature type="non-terminal residue" evidence="5">
    <location>
        <position position="296"/>
    </location>
</feature>
<feature type="region of interest" description="Disordered" evidence="3">
    <location>
        <begin position="111"/>
        <end position="134"/>
    </location>
</feature>
<accession>A0AA35QRH3</accession>
<evidence type="ECO:0000313" key="5">
    <source>
        <dbReference type="EMBL" id="CAI7935432.1"/>
    </source>
</evidence>
<dbReference type="PANTHER" id="PTHR15028:SF6">
    <property type="entry name" value="B-CELL DIFFERENTIATION ANTIGEN CD72"/>
    <property type="match status" value="1"/>
</dbReference>
<dbReference type="InterPro" id="IPR039689">
    <property type="entry name" value="CD72"/>
</dbReference>
<dbReference type="InterPro" id="IPR016187">
    <property type="entry name" value="CTDL_fold"/>
</dbReference>
<dbReference type="GO" id="GO:0004888">
    <property type="term" value="F:transmembrane signaling receptor activity"/>
    <property type="evidence" value="ECO:0007669"/>
    <property type="project" value="InterPro"/>
</dbReference>
<comment type="caution">
    <text evidence="5">The sequence shown here is derived from an EMBL/GenBank/DDBJ whole genome shotgun (WGS) entry which is preliminary data.</text>
</comment>
<sequence length="296" mass="34354">SDHRTWYAILALLAACLFLLTAAIGLGVRYWQVSQQLQQATEDGSALERRMGSQEGSLAQTQAQLEEAQEELHSTNGTLWSCLAAEKRTQEQLRQANQSLMLTQQEKEKLQQEKEELQRDKEELEQEKEQQQEDKAMLQEEKETIQQQLEEMEGKLELLITCQQKACCPQEWKLFGWKCLWISPSWGMKSWQESQKDCKWKSSQLLVLKPWSAKELWDATDIDKKTQYWIGLEKDRQSESWKWVDGTGYEGTENIVTSCGYHSTCAQMSNGALQRCYCATKTRYICEMNAQYPQPV</sequence>
<dbReference type="GO" id="GO:0005576">
    <property type="term" value="C:extracellular region"/>
    <property type="evidence" value="ECO:0007669"/>
    <property type="project" value="UniProtKB-SubCell"/>
</dbReference>
<feature type="domain" description="C-type lectin" evidence="4">
    <location>
        <begin position="175"/>
        <end position="287"/>
    </location>
</feature>
<dbReference type="SMART" id="SM00034">
    <property type="entry name" value="CLECT"/>
    <property type="match status" value="1"/>
</dbReference>
<evidence type="ECO:0000313" key="6">
    <source>
        <dbReference type="Proteomes" id="UP001178461"/>
    </source>
</evidence>
<evidence type="ECO:0000256" key="1">
    <source>
        <dbReference type="ARBA" id="ARBA00004613"/>
    </source>
</evidence>
<dbReference type="InterPro" id="IPR016186">
    <property type="entry name" value="C-type_lectin-like/link_sf"/>
</dbReference>
<gene>
    <name evidence="5" type="ORF">PODLI_1B029256</name>
</gene>
<dbReference type="Proteomes" id="UP001178461">
    <property type="component" value="Unassembled WGS sequence"/>
</dbReference>
<dbReference type="PROSITE" id="PS50041">
    <property type="entry name" value="C_TYPE_LECTIN_2"/>
    <property type="match status" value="1"/>
</dbReference>
<protein>
    <recommendedName>
        <fullName evidence="4">C-type lectin domain-containing protein</fullName>
    </recommendedName>
</protein>
<dbReference type="Gene3D" id="3.10.100.10">
    <property type="entry name" value="Mannose-Binding Protein A, subunit A"/>
    <property type="match status" value="1"/>
</dbReference>
<evidence type="ECO:0000259" key="4">
    <source>
        <dbReference type="PROSITE" id="PS50041"/>
    </source>
</evidence>
<comment type="subcellular location">
    <subcellularLocation>
        <location evidence="1">Secreted</location>
    </subcellularLocation>
</comment>
<evidence type="ECO:0000256" key="3">
    <source>
        <dbReference type="SAM" id="MobiDB-lite"/>
    </source>
</evidence>
<dbReference type="PANTHER" id="PTHR15028">
    <property type="entry name" value="CD72-RELATED"/>
    <property type="match status" value="1"/>
</dbReference>
<evidence type="ECO:0000256" key="2">
    <source>
        <dbReference type="ARBA" id="ARBA00022525"/>
    </source>
</evidence>
<dbReference type="Pfam" id="PF00059">
    <property type="entry name" value="Lectin_C"/>
    <property type="match status" value="1"/>
</dbReference>
<keyword evidence="6" id="KW-1185">Reference proteome</keyword>
<dbReference type="GO" id="GO:0005886">
    <property type="term" value="C:plasma membrane"/>
    <property type="evidence" value="ECO:0007669"/>
    <property type="project" value="InterPro"/>
</dbReference>